<feature type="region of interest" description="Disordered" evidence="1">
    <location>
        <begin position="107"/>
        <end position="168"/>
    </location>
</feature>
<dbReference type="AlphaFoldDB" id="A0AAN6N642"/>
<gene>
    <name evidence="3" type="ORF">QBC46DRAFT_409157</name>
</gene>
<feature type="transmembrane region" description="Helical" evidence="2">
    <location>
        <begin position="35"/>
        <end position="59"/>
    </location>
</feature>
<protein>
    <submittedName>
        <fullName evidence="3">Uncharacterized protein</fullName>
    </submittedName>
</protein>
<feature type="compositionally biased region" description="Basic and acidic residues" evidence="1">
    <location>
        <begin position="157"/>
        <end position="168"/>
    </location>
</feature>
<sequence length="168" mass="18286">MAIDNLAVLADAVWLKAQAVPLKGIHARVPPNCNLSTLTMLAAGVGWAVQLILLSLFIIPQPALADEFTTPHNSLADLERGHTLGQTYLISWETWSRCSPCAAGIDNEAHRPTTPPRSRTTCMYKPPISPGHPELSSDRHPELSGHTHMPPPTELPGHTHEHDPQVGR</sequence>
<organism evidence="3 4">
    <name type="scientific">Diplogelasinospora grovesii</name>
    <dbReference type="NCBI Taxonomy" id="303347"/>
    <lineage>
        <taxon>Eukaryota</taxon>
        <taxon>Fungi</taxon>
        <taxon>Dikarya</taxon>
        <taxon>Ascomycota</taxon>
        <taxon>Pezizomycotina</taxon>
        <taxon>Sordariomycetes</taxon>
        <taxon>Sordariomycetidae</taxon>
        <taxon>Sordariales</taxon>
        <taxon>Diplogelasinosporaceae</taxon>
        <taxon>Diplogelasinospora</taxon>
    </lineage>
</organism>
<keyword evidence="2" id="KW-0812">Transmembrane</keyword>
<evidence type="ECO:0000313" key="3">
    <source>
        <dbReference type="EMBL" id="KAK3939510.1"/>
    </source>
</evidence>
<evidence type="ECO:0000256" key="2">
    <source>
        <dbReference type="SAM" id="Phobius"/>
    </source>
</evidence>
<keyword evidence="4" id="KW-1185">Reference proteome</keyword>
<keyword evidence="2" id="KW-1133">Transmembrane helix</keyword>
<evidence type="ECO:0000313" key="4">
    <source>
        <dbReference type="Proteomes" id="UP001303473"/>
    </source>
</evidence>
<dbReference type="Proteomes" id="UP001303473">
    <property type="component" value="Unassembled WGS sequence"/>
</dbReference>
<reference evidence="4" key="1">
    <citation type="journal article" date="2023" name="Mol. Phylogenet. Evol.">
        <title>Genome-scale phylogeny and comparative genomics of the fungal order Sordariales.</title>
        <authorList>
            <person name="Hensen N."/>
            <person name="Bonometti L."/>
            <person name="Westerberg I."/>
            <person name="Brannstrom I.O."/>
            <person name="Guillou S."/>
            <person name="Cros-Aarteil S."/>
            <person name="Calhoun S."/>
            <person name="Haridas S."/>
            <person name="Kuo A."/>
            <person name="Mondo S."/>
            <person name="Pangilinan J."/>
            <person name="Riley R."/>
            <person name="LaButti K."/>
            <person name="Andreopoulos B."/>
            <person name="Lipzen A."/>
            <person name="Chen C."/>
            <person name="Yan M."/>
            <person name="Daum C."/>
            <person name="Ng V."/>
            <person name="Clum A."/>
            <person name="Steindorff A."/>
            <person name="Ohm R.A."/>
            <person name="Martin F."/>
            <person name="Silar P."/>
            <person name="Natvig D.O."/>
            <person name="Lalanne C."/>
            <person name="Gautier V."/>
            <person name="Ament-Velasquez S.L."/>
            <person name="Kruys A."/>
            <person name="Hutchinson M.I."/>
            <person name="Powell A.J."/>
            <person name="Barry K."/>
            <person name="Miller A.N."/>
            <person name="Grigoriev I.V."/>
            <person name="Debuchy R."/>
            <person name="Gladieux P."/>
            <person name="Hiltunen Thoren M."/>
            <person name="Johannesson H."/>
        </authorList>
    </citation>
    <scope>NUCLEOTIDE SEQUENCE [LARGE SCALE GENOMIC DNA]</scope>
    <source>
        <strain evidence="4">CBS 340.73</strain>
    </source>
</reference>
<comment type="caution">
    <text evidence="3">The sequence shown here is derived from an EMBL/GenBank/DDBJ whole genome shotgun (WGS) entry which is preliminary data.</text>
</comment>
<name>A0AAN6N642_9PEZI</name>
<keyword evidence="2" id="KW-0472">Membrane</keyword>
<proteinExistence type="predicted"/>
<feature type="compositionally biased region" description="Basic and acidic residues" evidence="1">
    <location>
        <begin position="135"/>
        <end position="145"/>
    </location>
</feature>
<dbReference type="EMBL" id="MU853810">
    <property type="protein sequence ID" value="KAK3939510.1"/>
    <property type="molecule type" value="Genomic_DNA"/>
</dbReference>
<accession>A0AAN6N642</accession>
<evidence type="ECO:0000256" key="1">
    <source>
        <dbReference type="SAM" id="MobiDB-lite"/>
    </source>
</evidence>